<dbReference type="InterPro" id="IPR045730">
    <property type="entry name" value="DUF6084"/>
</dbReference>
<dbReference type="Proteomes" id="UP000322530">
    <property type="component" value="Unassembled WGS sequence"/>
</dbReference>
<name>A0A5A5TFF0_9CHLR</name>
<gene>
    <name evidence="1" type="ORF">KDI_35320</name>
</gene>
<keyword evidence="2" id="KW-1185">Reference proteome</keyword>
<dbReference type="RefSeq" id="WP_149402870.1">
    <property type="nucleotide sequence ID" value="NZ_BIXY01000056.1"/>
</dbReference>
<dbReference type="AlphaFoldDB" id="A0A5A5TFF0"/>
<comment type="caution">
    <text evidence="1">The sequence shown here is derived from an EMBL/GenBank/DDBJ whole genome shotgun (WGS) entry which is preliminary data.</text>
</comment>
<dbReference type="EMBL" id="BIXY01000056">
    <property type="protein sequence ID" value="GCF09968.1"/>
    <property type="molecule type" value="Genomic_DNA"/>
</dbReference>
<proteinExistence type="predicted"/>
<accession>A0A5A5TFF0</accession>
<dbReference type="OrthoDB" id="115056at2"/>
<evidence type="ECO:0000313" key="2">
    <source>
        <dbReference type="Proteomes" id="UP000322530"/>
    </source>
</evidence>
<dbReference type="Pfam" id="PF19562">
    <property type="entry name" value="DUF6084"/>
    <property type="match status" value="1"/>
</dbReference>
<protein>
    <submittedName>
        <fullName evidence="1">Uncharacterized protein</fullName>
    </submittedName>
</protein>
<organism evidence="1 2">
    <name type="scientific">Dictyobacter arantiisoli</name>
    <dbReference type="NCBI Taxonomy" id="2014874"/>
    <lineage>
        <taxon>Bacteria</taxon>
        <taxon>Bacillati</taxon>
        <taxon>Chloroflexota</taxon>
        <taxon>Ktedonobacteria</taxon>
        <taxon>Ktedonobacterales</taxon>
        <taxon>Dictyobacteraceae</taxon>
        <taxon>Dictyobacter</taxon>
    </lineage>
</organism>
<sequence length="216" mass="24828">MPDLSFEVLGAEAVPYSTLPMLNFKLRIGNANPEELIQNINLKCQIMLSVTQRRYAPEEKAKLFELFGEPERWGKTLRTFLWTHVPTVVPRFSGNTTVDLPVPCLYDFEVVSTRYFNALEDGDVPLTFLFSGTVFYAGAEDNLQISQISWSKEATYRLPVAVWKEVIHTHFPNTAWIRLPKDVFDELYQYKIAHGLITWEQVLTRLLQASGEEVKP</sequence>
<reference evidence="1 2" key="1">
    <citation type="submission" date="2019-01" db="EMBL/GenBank/DDBJ databases">
        <title>Draft genome sequence of Dictyobacter sp. Uno17.</title>
        <authorList>
            <person name="Wang C.M."/>
            <person name="Zheng Y."/>
            <person name="Sakai Y."/>
            <person name="Abe K."/>
            <person name="Yokota A."/>
            <person name="Yabe S."/>
        </authorList>
    </citation>
    <scope>NUCLEOTIDE SEQUENCE [LARGE SCALE GENOMIC DNA]</scope>
    <source>
        <strain evidence="1 2">Uno17</strain>
    </source>
</reference>
<evidence type="ECO:0000313" key="1">
    <source>
        <dbReference type="EMBL" id="GCF09968.1"/>
    </source>
</evidence>